<dbReference type="Pfam" id="PF10327">
    <property type="entry name" value="7TM_GPCR_Sri"/>
    <property type="match status" value="1"/>
</dbReference>
<protein>
    <recommendedName>
        <fullName evidence="4">G protein-coupled receptor</fullName>
    </recommendedName>
</protein>
<dbReference type="PANTHER" id="PTHR22941:SF26">
    <property type="entry name" value="SERPENTINE RECEPTOR, CLASS H"/>
    <property type="match status" value="1"/>
</dbReference>
<proteinExistence type="predicted"/>
<feature type="transmembrane region" description="Helical" evidence="1">
    <location>
        <begin position="58"/>
        <end position="78"/>
    </location>
</feature>
<evidence type="ECO:0000313" key="2">
    <source>
        <dbReference type="EMBL" id="GMR45430.1"/>
    </source>
</evidence>
<keyword evidence="3" id="KW-1185">Reference proteome</keyword>
<dbReference type="InterPro" id="IPR019429">
    <property type="entry name" value="7TM_GPCR_serpentine_rcpt_Sri"/>
</dbReference>
<organism evidence="2 3">
    <name type="scientific">Pristionchus mayeri</name>
    <dbReference type="NCBI Taxonomy" id="1317129"/>
    <lineage>
        <taxon>Eukaryota</taxon>
        <taxon>Metazoa</taxon>
        <taxon>Ecdysozoa</taxon>
        <taxon>Nematoda</taxon>
        <taxon>Chromadorea</taxon>
        <taxon>Rhabditida</taxon>
        <taxon>Rhabditina</taxon>
        <taxon>Diplogasteromorpha</taxon>
        <taxon>Diplogasteroidea</taxon>
        <taxon>Neodiplogasteridae</taxon>
        <taxon>Pristionchus</taxon>
    </lineage>
</organism>
<feature type="transmembrane region" description="Helical" evidence="1">
    <location>
        <begin position="98"/>
        <end position="122"/>
    </location>
</feature>
<dbReference type="EMBL" id="BTRK01000004">
    <property type="protein sequence ID" value="GMR45430.1"/>
    <property type="molecule type" value="Genomic_DNA"/>
</dbReference>
<feature type="non-terminal residue" evidence="2">
    <location>
        <position position="144"/>
    </location>
</feature>
<evidence type="ECO:0000313" key="3">
    <source>
        <dbReference type="Proteomes" id="UP001328107"/>
    </source>
</evidence>
<dbReference type="PANTHER" id="PTHR22941">
    <property type="entry name" value="SERPENTINE RECEPTOR"/>
    <property type="match status" value="1"/>
</dbReference>
<feature type="transmembrane region" description="Helical" evidence="1">
    <location>
        <begin position="16"/>
        <end position="38"/>
    </location>
</feature>
<dbReference type="AlphaFoldDB" id="A0AAN5CJC7"/>
<keyword evidence="1" id="KW-0472">Membrane</keyword>
<reference evidence="3" key="1">
    <citation type="submission" date="2022-10" db="EMBL/GenBank/DDBJ databases">
        <title>Genome assembly of Pristionchus species.</title>
        <authorList>
            <person name="Yoshida K."/>
            <person name="Sommer R.J."/>
        </authorList>
    </citation>
    <scope>NUCLEOTIDE SEQUENCE [LARGE SCALE GENOMIC DNA]</scope>
    <source>
        <strain evidence="3">RS5460</strain>
    </source>
</reference>
<sequence length="144" mass="16539">MTMSIFLPLSTQSQIYLYYDIMFVLAILFNAIGLVLLLKRTPPNQYSIRKYLVLIQKFRQILLFLTDVHLEIGFHPIPAFPALAVYANGYLIQLGASVHLEIAISSLLYGYIGIAILLCVLFRHQTVILNGSRFKLSQVWRIFF</sequence>
<dbReference type="InterPro" id="IPR053220">
    <property type="entry name" value="Nematode_rcpt-like_serp_H"/>
</dbReference>
<keyword evidence="1" id="KW-0812">Transmembrane</keyword>
<keyword evidence="1" id="KW-1133">Transmembrane helix</keyword>
<evidence type="ECO:0008006" key="4">
    <source>
        <dbReference type="Google" id="ProtNLM"/>
    </source>
</evidence>
<name>A0AAN5CJC7_9BILA</name>
<gene>
    <name evidence="2" type="ORF">PMAYCL1PPCAC_15625</name>
</gene>
<accession>A0AAN5CJC7</accession>
<evidence type="ECO:0000256" key="1">
    <source>
        <dbReference type="SAM" id="Phobius"/>
    </source>
</evidence>
<dbReference type="Proteomes" id="UP001328107">
    <property type="component" value="Unassembled WGS sequence"/>
</dbReference>
<comment type="caution">
    <text evidence="2">The sequence shown here is derived from an EMBL/GenBank/DDBJ whole genome shotgun (WGS) entry which is preliminary data.</text>
</comment>